<evidence type="ECO:0000313" key="2">
    <source>
        <dbReference type="EMBL" id="ACC98130.1"/>
    </source>
</evidence>
<name>B2KC03_ELUMP</name>
<organism evidence="2 3">
    <name type="scientific">Elusimicrobium minutum (strain Pei191)</name>
    <dbReference type="NCBI Taxonomy" id="445932"/>
    <lineage>
        <taxon>Bacteria</taxon>
        <taxon>Pseudomonadati</taxon>
        <taxon>Elusimicrobiota</taxon>
        <taxon>Elusimicrobia</taxon>
        <taxon>Elusimicrobiales</taxon>
        <taxon>Elusimicrobiaceae</taxon>
        <taxon>Elusimicrobium</taxon>
    </lineage>
</organism>
<dbReference type="HOGENOM" id="CLU_507842_0_0_0"/>
<sequence>MNRFVTKILGVEKEIEEDCLGLYISPTDIFIAQTTRKNNNTVIEGLIRVAVPPFDKSILKPLDLNENFFTNSEIWLTPLKNIMEKKKWKTKRVVVSLSSSFSILRHFVMPDIERKYWKQSIPLQARKYIHYPFEKGSYSYYVYNVETAITKQKKLGVVFAMTGKKIVDSIKDGLKNIGYEAIAIELSAFSVERAYHAMDKEAVEGKGRIYSFFGVDTAELLFVNGNVPLLLRGLDISGPLPIERRRLEISNYTDFISKQLERDPFEEAVIMGHNTYEWTHVLEADARKPVRFWNMKEGLGIEPKTIGEVSAIGACSKFIDDTLPDVDVSGKKRINKQEVSAVLTMWKIAIFAVICFIGLNIWGKYQVIQVNEALKKAQQSAIHNVDFAGMDAGSILSLSESMERKITEYNKVLNSFTFTPVFEALAKITPPEIWISKFTYREPYSIKDGAQPPNIEMEGYISSPQGEWKYDIDLGNKFKDLIASAPAFAPMCKAGPGNKGVEISFPVETNVSGGGGIESKGTRFILRCQNQAGARR</sequence>
<proteinExistence type="predicted"/>
<accession>B2KC03</accession>
<dbReference type="Gene3D" id="3.30.420.40">
    <property type="match status" value="1"/>
</dbReference>
<dbReference type="OrthoDB" id="9822072at2"/>
<dbReference type="Proteomes" id="UP000001029">
    <property type="component" value="Chromosome"/>
</dbReference>
<keyword evidence="1" id="KW-0812">Transmembrane</keyword>
<feature type="transmembrane region" description="Helical" evidence="1">
    <location>
        <begin position="341"/>
        <end position="362"/>
    </location>
</feature>
<keyword evidence="1" id="KW-1133">Transmembrane helix</keyword>
<evidence type="ECO:0000313" key="3">
    <source>
        <dbReference type="Proteomes" id="UP000001029"/>
    </source>
</evidence>
<protein>
    <submittedName>
        <fullName evidence="2">Putatively involved in type II secretion system</fullName>
    </submittedName>
</protein>
<gene>
    <name evidence="2" type="ordered locus">Emin_0575</name>
</gene>
<dbReference type="AlphaFoldDB" id="B2KC03"/>
<dbReference type="STRING" id="445932.Emin_0575"/>
<dbReference type="KEGG" id="emi:Emin_0575"/>
<dbReference type="EMBL" id="CP001055">
    <property type="protein sequence ID" value="ACC98130.1"/>
    <property type="molecule type" value="Genomic_DNA"/>
</dbReference>
<keyword evidence="3" id="KW-1185">Reference proteome</keyword>
<reference evidence="2 3" key="1">
    <citation type="journal article" date="2009" name="Appl. Environ. Microbiol.">
        <title>Genomic analysis of 'Elusimicrobium minutum,' the first cultivated representative of the phylum 'Elusimicrobia' (formerly termite group 1).</title>
        <authorList>
            <person name="Herlemann D.P.R."/>
            <person name="Geissinger O."/>
            <person name="Ikeda-Ohtsubo W."/>
            <person name="Kunin V."/>
            <person name="Sun H."/>
            <person name="Lapidus A."/>
            <person name="Hugenholtz P."/>
            <person name="Brune A."/>
        </authorList>
    </citation>
    <scope>NUCLEOTIDE SEQUENCE [LARGE SCALE GENOMIC DNA]</scope>
    <source>
        <strain evidence="2 3">Pei191</strain>
    </source>
</reference>
<keyword evidence="1" id="KW-0472">Membrane</keyword>
<evidence type="ECO:0000256" key="1">
    <source>
        <dbReference type="SAM" id="Phobius"/>
    </source>
</evidence>
<dbReference type="RefSeq" id="WP_012414745.1">
    <property type="nucleotide sequence ID" value="NC_010644.1"/>
</dbReference>